<comment type="caution">
    <text evidence="3">The sequence shown here is derived from an EMBL/GenBank/DDBJ whole genome shotgun (WGS) entry which is preliminary data.</text>
</comment>
<sequence length="97" mass="10624">MFKILGTRYQEISVPKVLLQYTVTFTFIQQLTMSDVNTKINQEIGVDQQNKPKSQGEQATKGGQEYNKNKDDSSHGTCGSSGDQQKKACSGTSASSK</sequence>
<evidence type="ECO:0000313" key="2">
    <source>
        <dbReference type="EMBL" id="CAF0780488.1"/>
    </source>
</evidence>
<dbReference type="EMBL" id="CAJOBC010000772">
    <property type="protein sequence ID" value="CAF3624188.1"/>
    <property type="molecule type" value="Genomic_DNA"/>
</dbReference>
<dbReference type="EMBL" id="CAJOBA010000872">
    <property type="protein sequence ID" value="CAF3562029.1"/>
    <property type="molecule type" value="Genomic_DNA"/>
</dbReference>
<name>A0A813V9P3_9BILA</name>
<evidence type="ECO:0000313" key="6">
    <source>
        <dbReference type="Proteomes" id="UP000663829"/>
    </source>
</evidence>
<evidence type="ECO:0000313" key="4">
    <source>
        <dbReference type="EMBL" id="CAF3562029.1"/>
    </source>
</evidence>
<accession>A0A813V9P3</accession>
<dbReference type="Proteomes" id="UP000682733">
    <property type="component" value="Unassembled WGS sequence"/>
</dbReference>
<dbReference type="EMBL" id="CAJNOQ010000773">
    <property type="protein sequence ID" value="CAF0837134.1"/>
    <property type="molecule type" value="Genomic_DNA"/>
</dbReference>
<evidence type="ECO:0000313" key="3">
    <source>
        <dbReference type="EMBL" id="CAF0837134.1"/>
    </source>
</evidence>
<gene>
    <name evidence="3" type="ORF">GPM918_LOCUS5367</name>
    <name evidence="2" type="ORF">OVA965_LOCUS3578</name>
    <name evidence="5" type="ORF">SRO942_LOCUS5358</name>
    <name evidence="4" type="ORF">TMI583_LOCUS3577</name>
</gene>
<dbReference type="Proteomes" id="UP000677228">
    <property type="component" value="Unassembled WGS sequence"/>
</dbReference>
<proteinExistence type="predicted"/>
<keyword evidence="6" id="KW-1185">Reference proteome</keyword>
<dbReference type="AlphaFoldDB" id="A0A813V9P3"/>
<dbReference type="Proteomes" id="UP000681722">
    <property type="component" value="Unassembled WGS sequence"/>
</dbReference>
<feature type="compositionally biased region" description="Polar residues" evidence="1">
    <location>
        <begin position="43"/>
        <end position="58"/>
    </location>
</feature>
<dbReference type="Proteomes" id="UP000663829">
    <property type="component" value="Unassembled WGS sequence"/>
</dbReference>
<protein>
    <submittedName>
        <fullName evidence="3">Uncharacterized protein</fullName>
    </submittedName>
</protein>
<feature type="region of interest" description="Disordered" evidence="1">
    <location>
        <begin position="43"/>
        <end position="97"/>
    </location>
</feature>
<evidence type="ECO:0000256" key="1">
    <source>
        <dbReference type="SAM" id="MobiDB-lite"/>
    </source>
</evidence>
<reference evidence="3" key="1">
    <citation type="submission" date="2021-02" db="EMBL/GenBank/DDBJ databases">
        <authorList>
            <person name="Nowell W R."/>
        </authorList>
    </citation>
    <scope>NUCLEOTIDE SEQUENCE</scope>
</reference>
<dbReference type="EMBL" id="CAJNOK010000872">
    <property type="protein sequence ID" value="CAF0780488.1"/>
    <property type="molecule type" value="Genomic_DNA"/>
</dbReference>
<evidence type="ECO:0000313" key="5">
    <source>
        <dbReference type="EMBL" id="CAF3624188.1"/>
    </source>
</evidence>
<organism evidence="3 6">
    <name type="scientific">Didymodactylos carnosus</name>
    <dbReference type="NCBI Taxonomy" id="1234261"/>
    <lineage>
        <taxon>Eukaryota</taxon>
        <taxon>Metazoa</taxon>
        <taxon>Spiralia</taxon>
        <taxon>Gnathifera</taxon>
        <taxon>Rotifera</taxon>
        <taxon>Eurotatoria</taxon>
        <taxon>Bdelloidea</taxon>
        <taxon>Philodinida</taxon>
        <taxon>Philodinidae</taxon>
        <taxon>Didymodactylos</taxon>
    </lineage>
</organism>